<proteinExistence type="predicted"/>
<feature type="chain" id="PRO_5012531011" description="Ig-like domain-containing protein" evidence="1">
    <location>
        <begin position="22"/>
        <end position="1455"/>
    </location>
</feature>
<keyword evidence="1" id="KW-0732">Signal</keyword>
<sequence length="1455" mass="152535">MKKKYLLILIALILYSVPNKLFGQTSPNCSVNAGAATTYCEGEEIELNGSGNNRVNESTIQWTQVSGPPINFSDSTIYKPLIIGATGGNTYVFRLTVTCNNGLPTSQDVSITVRNAPTASAGVDILGCPGNYPISGTIPTGPPTFTGTWSIIGNNNAGVSITDPSSASTTINLGEGNAGQTTLEWRVSDGDSSTCDGVSRITVTNIGGVDPVEAGPDVTKSSCFDVNTSHTFNASFGGINIGGQLGQWELVSGPSTPTFNNVNNNQATVSGLIEGVYEFKWKVSGPCVNGEDTVTITVPDPAGSVTNATTLLPNRNIRICDPSVTQLNLDGEPPLKPGETVQWEIVNNPGNTASFSSSSTVTTSTLFTPTVYGLSNTAGGNNATYRFRYTVTSANGLCTDSDIVRVRFVKNTLSVELTDDGTPSECIFATLNAQNEVDVTFGITKENPRINVPTRYQIVSGPITTGIINLGTRNSFTRKFTRIGTYVVRAYREPRGSTDIGCTTASDDIMVKISGTAEGANAGTDQFICSSSFPPNEVSLAGNTVIQGVGTWSKVSGPTGSSEIIENPNSASTKVTNLSNGVYYFRWSISSGPQGELLSSNSDEVKVVVSNSTLTYTNIAGSDVTICAGAYQLDGRDLLENERGKWSLISTNPAGNEAGVTFSSETDPKAIVNGLQKNIQYTFQYELTNGCTNLTDTVTLTVNNNDGPSAANAGDDICTTASTVNLAATIVTGGTGEWVKVSGPIGGNITNINDPTTSITSLQEGNYVYRWSVDGGAACPNNTTSDTVIVSIVPNTPYNAGADQDICGSNTITLSAATPVSQGEWVQTYGSGGWNFAMVSDVNNPNATIQNLSDGIYEFEWRVSTASCATNDKMSFSIANQPTAPNAGADKTICANSGNLEATPVVQGMGVWSFESGPNNPSITDISDPTTEIRGLVTGTYVFKWTTSPNEPPRDPSKPNCNNLVNSDLVTITVVAPANAGGNNSGVINLCGVTQVLLEGTLGSNGTWHYISSSPAGATTPTITYPNGGTSGNIASAVIEPNYEYIFEYRLPSDPACPSLDVDDTVTVRNFEAPDAIAGSDIEVCNLTTTPNMAATSVTSPNRGRWRFISSLSTSGVPTPTFDNNQLATTQVNGLTQPGTYYFRWETDNGTNTCRKSDDMVIIVRPESNAGTDTSMCIVGGTLDAETPTSGTGTWSFVSSTNAALNASDVTFSNNKNPKSNITFSSNVLDNDVITLQWVLNFPDINGVASTCNATDTVNIEVNAATATVLSPLITTNSCFGLNNGTLTTVASAGVAPYTYNLLYSTTAGGTYINSPQTDGDTDGSYTGLQPGFYKVEVQDSQLCGTVTSAPIEVQIDFLCGVSVSSNQIICDGDLPADISVFGVVGGSVEKWQKSESPTFASGITDIMAATTTLSGITIGSLTTTTYFRAVINYGIFGTVYSPVITVTVQDTVTA</sequence>
<keyword evidence="3" id="KW-1185">Reference proteome</keyword>
<dbReference type="Proteomes" id="UP000194221">
    <property type="component" value="Unassembled WGS sequence"/>
</dbReference>
<dbReference type="Gene3D" id="2.60.40.10">
    <property type="entry name" value="Immunoglobulins"/>
    <property type="match status" value="5"/>
</dbReference>
<accession>A0A1Y2PA18</accession>
<evidence type="ECO:0000256" key="1">
    <source>
        <dbReference type="SAM" id="SignalP"/>
    </source>
</evidence>
<dbReference type="GO" id="GO:0031410">
    <property type="term" value="C:cytoplasmic vesicle"/>
    <property type="evidence" value="ECO:0007669"/>
    <property type="project" value="TreeGrafter"/>
</dbReference>
<dbReference type="STRING" id="1635173.WH52_12610"/>
<dbReference type="InterPro" id="IPR029865">
    <property type="entry name" value="KIAA0319-like"/>
</dbReference>
<dbReference type="EMBL" id="LAPZ01000013">
    <property type="protein sequence ID" value="OSY87293.1"/>
    <property type="molecule type" value="Genomic_DNA"/>
</dbReference>
<dbReference type="PANTHER" id="PTHR46182:SF2">
    <property type="entry name" value="FI19480P1"/>
    <property type="match status" value="1"/>
</dbReference>
<name>A0A1Y2PA18_9FLAO</name>
<dbReference type="GO" id="GO:0016020">
    <property type="term" value="C:membrane"/>
    <property type="evidence" value="ECO:0007669"/>
    <property type="project" value="TreeGrafter"/>
</dbReference>
<organism evidence="2 3">
    <name type="scientific">Tenacibaculum holothuriorum</name>
    <dbReference type="NCBI Taxonomy" id="1635173"/>
    <lineage>
        <taxon>Bacteria</taxon>
        <taxon>Pseudomonadati</taxon>
        <taxon>Bacteroidota</taxon>
        <taxon>Flavobacteriia</taxon>
        <taxon>Flavobacteriales</taxon>
        <taxon>Flavobacteriaceae</taxon>
        <taxon>Tenacibaculum</taxon>
    </lineage>
</organism>
<comment type="caution">
    <text evidence="2">The sequence shown here is derived from an EMBL/GenBank/DDBJ whole genome shotgun (WGS) entry which is preliminary data.</text>
</comment>
<dbReference type="InterPro" id="IPR013783">
    <property type="entry name" value="Ig-like_fold"/>
</dbReference>
<protein>
    <recommendedName>
        <fullName evidence="4">Ig-like domain-containing protein</fullName>
    </recommendedName>
</protein>
<dbReference type="InParanoid" id="A0A1Y2PA18"/>
<gene>
    <name evidence="2" type="ORF">WH52_12610</name>
</gene>
<evidence type="ECO:0000313" key="3">
    <source>
        <dbReference type="Proteomes" id="UP000194221"/>
    </source>
</evidence>
<evidence type="ECO:0008006" key="4">
    <source>
        <dbReference type="Google" id="ProtNLM"/>
    </source>
</evidence>
<evidence type="ECO:0000313" key="2">
    <source>
        <dbReference type="EMBL" id="OSY87293.1"/>
    </source>
</evidence>
<feature type="non-terminal residue" evidence="2">
    <location>
        <position position="1455"/>
    </location>
</feature>
<dbReference type="Pfam" id="PF22352">
    <property type="entry name" value="K319L-like_PKD"/>
    <property type="match status" value="2"/>
</dbReference>
<feature type="signal peptide" evidence="1">
    <location>
        <begin position="1"/>
        <end position="21"/>
    </location>
</feature>
<dbReference type="PANTHER" id="PTHR46182">
    <property type="entry name" value="FI19480P1"/>
    <property type="match status" value="1"/>
</dbReference>
<reference evidence="2 3" key="1">
    <citation type="submission" date="2015-03" db="EMBL/GenBank/DDBJ databases">
        <title>Genome sequence of Tenacibaculum sp. S2-2, isolated from intestinal microbiota of sea cucumber, Apostichopus japonicas.</title>
        <authorList>
            <person name="Shao Z."/>
            <person name="Wang L."/>
            <person name="Li X."/>
        </authorList>
    </citation>
    <scope>NUCLEOTIDE SEQUENCE [LARGE SCALE GENOMIC DNA]</scope>
    <source>
        <strain evidence="2 3">S2-2</strain>
    </source>
</reference>